<evidence type="ECO:0000313" key="2">
    <source>
        <dbReference type="EMBL" id="GFR42944.1"/>
    </source>
</evidence>
<name>A0AAD3DJE9_9CHLO</name>
<accession>A0AAD3DJE9</accession>
<gene>
    <name evidence="2" type="ORF">Agub_g3820</name>
</gene>
<protein>
    <submittedName>
        <fullName evidence="2">Uncharacterized protein</fullName>
    </submittedName>
</protein>
<keyword evidence="3" id="KW-1185">Reference proteome</keyword>
<feature type="non-terminal residue" evidence="2">
    <location>
        <position position="1"/>
    </location>
</feature>
<dbReference type="EMBL" id="BMAR01000004">
    <property type="protein sequence ID" value="GFR42944.1"/>
    <property type="molecule type" value="Genomic_DNA"/>
</dbReference>
<feature type="region of interest" description="Disordered" evidence="1">
    <location>
        <begin position="81"/>
        <end position="103"/>
    </location>
</feature>
<evidence type="ECO:0000256" key="1">
    <source>
        <dbReference type="SAM" id="MobiDB-lite"/>
    </source>
</evidence>
<sequence>SCLLRDAGADWNPGGRPDASGAMVGGSVALRLEEVHAALPDITQHWLTSGRPRVVTLSSGIMAVGTSQGVALVFQLPAAAAAGGGQTAGPPQHQQQQNQHQHQ</sequence>
<dbReference type="Proteomes" id="UP001054857">
    <property type="component" value="Unassembled WGS sequence"/>
</dbReference>
<organism evidence="2 3">
    <name type="scientific">Astrephomene gubernaculifera</name>
    <dbReference type="NCBI Taxonomy" id="47775"/>
    <lineage>
        <taxon>Eukaryota</taxon>
        <taxon>Viridiplantae</taxon>
        <taxon>Chlorophyta</taxon>
        <taxon>core chlorophytes</taxon>
        <taxon>Chlorophyceae</taxon>
        <taxon>CS clade</taxon>
        <taxon>Chlamydomonadales</taxon>
        <taxon>Astrephomenaceae</taxon>
        <taxon>Astrephomene</taxon>
    </lineage>
</organism>
<comment type="caution">
    <text evidence="2">The sequence shown here is derived from an EMBL/GenBank/DDBJ whole genome shotgun (WGS) entry which is preliminary data.</text>
</comment>
<feature type="region of interest" description="Disordered" evidence="1">
    <location>
        <begin position="1"/>
        <end position="21"/>
    </location>
</feature>
<dbReference type="AlphaFoldDB" id="A0AAD3DJE9"/>
<evidence type="ECO:0000313" key="3">
    <source>
        <dbReference type="Proteomes" id="UP001054857"/>
    </source>
</evidence>
<proteinExistence type="predicted"/>
<feature type="compositionally biased region" description="Low complexity" evidence="1">
    <location>
        <begin position="88"/>
        <end position="103"/>
    </location>
</feature>
<reference evidence="2 3" key="1">
    <citation type="journal article" date="2021" name="Sci. Rep.">
        <title>Genome sequencing of the multicellular alga Astrephomene provides insights into convergent evolution of germ-soma differentiation.</title>
        <authorList>
            <person name="Yamashita S."/>
            <person name="Yamamoto K."/>
            <person name="Matsuzaki R."/>
            <person name="Suzuki S."/>
            <person name="Yamaguchi H."/>
            <person name="Hirooka S."/>
            <person name="Minakuchi Y."/>
            <person name="Miyagishima S."/>
            <person name="Kawachi M."/>
            <person name="Toyoda A."/>
            <person name="Nozaki H."/>
        </authorList>
    </citation>
    <scope>NUCLEOTIDE SEQUENCE [LARGE SCALE GENOMIC DNA]</scope>
    <source>
        <strain evidence="2 3">NIES-4017</strain>
    </source>
</reference>
<feature type="non-terminal residue" evidence="2">
    <location>
        <position position="103"/>
    </location>
</feature>